<dbReference type="Proteomes" id="UP001367508">
    <property type="component" value="Unassembled WGS sequence"/>
</dbReference>
<protein>
    <submittedName>
        <fullName evidence="1">Uncharacterized protein</fullName>
    </submittedName>
</protein>
<reference evidence="1 2" key="1">
    <citation type="submission" date="2024-01" db="EMBL/GenBank/DDBJ databases">
        <title>The genomes of 5 underutilized Papilionoideae crops provide insights into root nodulation and disease resistanc.</title>
        <authorList>
            <person name="Jiang F."/>
        </authorList>
    </citation>
    <scope>NUCLEOTIDE SEQUENCE [LARGE SCALE GENOMIC DNA]</scope>
    <source>
        <strain evidence="1">LVBAO_FW01</strain>
        <tissue evidence="1">Leaves</tissue>
    </source>
</reference>
<dbReference type="AlphaFoldDB" id="A0AAN9LT13"/>
<evidence type="ECO:0000313" key="1">
    <source>
        <dbReference type="EMBL" id="KAK7339673.1"/>
    </source>
</evidence>
<gene>
    <name evidence="1" type="ORF">VNO77_20354</name>
</gene>
<accession>A0AAN9LT13</accession>
<organism evidence="1 2">
    <name type="scientific">Canavalia gladiata</name>
    <name type="common">Sword bean</name>
    <name type="synonym">Dolichos gladiatus</name>
    <dbReference type="NCBI Taxonomy" id="3824"/>
    <lineage>
        <taxon>Eukaryota</taxon>
        <taxon>Viridiplantae</taxon>
        <taxon>Streptophyta</taxon>
        <taxon>Embryophyta</taxon>
        <taxon>Tracheophyta</taxon>
        <taxon>Spermatophyta</taxon>
        <taxon>Magnoliopsida</taxon>
        <taxon>eudicotyledons</taxon>
        <taxon>Gunneridae</taxon>
        <taxon>Pentapetalae</taxon>
        <taxon>rosids</taxon>
        <taxon>fabids</taxon>
        <taxon>Fabales</taxon>
        <taxon>Fabaceae</taxon>
        <taxon>Papilionoideae</taxon>
        <taxon>50 kb inversion clade</taxon>
        <taxon>NPAAA clade</taxon>
        <taxon>indigoferoid/millettioid clade</taxon>
        <taxon>Phaseoleae</taxon>
        <taxon>Canavalia</taxon>
    </lineage>
</organism>
<dbReference type="EMBL" id="JAYMYQ010000004">
    <property type="protein sequence ID" value="KAK7339673.1"/>
    <property type="molecule type" value="Genomic_DNA"/>
</dbReference>
<comment type="caution">
    <text evidence="1">The sequence shown here is derived from an EMBL/GenBank/DDBJ whole genome shotgun (WGS) entry which is preliminary data.</text>
</comment>
<keyword evidence="2" id="KW-1185">Reference proteome</keyword>
<proteinExistence type="predicted"/>
<sequence>MCGSCMASTNGSAEIALLNSLGYRGDFPYMCWGHASSTSGQMVLTSTNQADPKPSCYRGINSSKFIKIHADFANLSVFHLTRGLHINQPSYQAYEAIVQYTNSNQCKEDMDTDLQRIVPRNPFLDRFMKNPLGWSTRRSLERSSRSLISKSF</sequence>
<name>A0AAN9LT13_CANGL</name>
<evidence type="ECO:0000313" key="2">
    <source>
        <dbReference type="Proteomes" id="UP001367508"/>
    </source>
</evidence>